<feature type="region of interest" description="Disordered" evidence="12">
    <location>
        <begin position="697"/>
        <end position="721"/>
    </location>
</feature>
<dbReference type="InterPro" id="IPR036188">
    <property type="entry name" value="FAD/NAD-bd_sf"/>
</dbReference>
<comment type="pathway">
    <text evidence="3">Porphyrin-containing compound metabolism; protoporphyrin-IX biosynthesis; protoporphyrin-IX from protoporphyrinogen-IX: step 1/1.</text>
</comment>
<evidence type="ECO:0000256" key="5">
    <source>
        <dbReference type="ARBA" id="ARBA00012867"/>
    </source>
</evidence>
<dbReference type="GO" id="GO:0004729">
    <property type="term" value="F:oxygen-dependent protoporphyrinogen oxidase activity"/>
    <property type="evidence" value="ECO:0007669"/>
    <property type="project" value="UniProtKB-EC"/>
</dbReference>
<dbReference type="PANTHER" id="PTHR42923">
    <property type="entry name" value="PROTOPORPHYRINOGEN OXIDASE"/>
    <property type="match status" value="1"/>
</dbReference>
<evidence type="ECO:0000256" key="9">
    <source>
        <dbReference type="ARBA" id="ARBA00023133"/>
    </source>
</evidence>
<evidence type="ECO:0000313" key="14">
    <source>
        <dbReference type="EMBL" id="KAK8113901.1"/>
    </source>
</evidence>
<evidence type="ECO:0000313" key="15">
    <source>
        <dbReference type="Proteomes" id="UP001392437"/>
    </source>
</evidence>
<evidence type="ECO:0000256" key="7">
    <source>
        <dbReference type="ARBA" id="ARBA00022827"/>
    </source>
</evidence>
<evidence type="ECO:0000259" key="13">
    <source>
        <dbReference type="Pfam" id="PF01593"/>
    </source>
</evidence>
<evidence type="ECO:0000256" key="6">
    <source>
        <dbReference type="ARBA" id="ARBA00022630"/>
    </source>
</evidence>
<keyword evidence="10" id="KW-0627">Porphyrin biosynthesis</keyword>
<comment type="similarity">
    <text evidence="4">Belongs to the protoporphyrinogen/coproporphyrinogen oxidase family. Protoporphyrinogen oxidase subfamily.</text>
</comment>
<dbReference type="AlphaFoldDB" id="A0AAW0QST2"/>
<comment type="cofactor">
    <cofactor evidence="1">
        <name>FAD</name>
        <dbReference type="ChEBI" id="CHEBI:57692"/>
    </cofactor>
</comment>
<comment type="catalytic activity">
    <reaction evidence="11">
        <text>protoporphyrinogen IX + 3 O2 = protoporphyrin IX + 3 H2O2</text>
        <dbReference type="Rhea" id="RHEA:25576"/>
        <dbReference type="ChEBI" id="CHEBI:15379"/>
        <dbReference type="ChEBI" id="CHEBI:16240"/>
        <dbReference type="ChEBI" id="CHEBI:57306"/>
        <dbReference type="ChEBI" id="CHEBI:57307"/>
        <dbReference type="EC" id="1.3.3.4"/>
    </reaction>
</comment>
<evidence type="ECO:0000256" key="4">
    <source>
        <dbReference type="ARBA" id="ARBA00010551"/>
    </source>
</evidence>
<name>A0AAW0QST2_9PEZI</name>
<dbReference type="PANTHER" id="PTHR42923:SF3">
    <property type="entry name" value="PROTOPORPHYRINOGEN OXIDASE"/>
    <property type="match status" value="1"/>
</dbReference>
<keyword evidence="7" id="KW-0274">FAD</keyword>
<sequence length="721" mass="79370">MTSNRPEELFIALLRSAYSNGCRHAVLAGRPTRALPQLAFLRAQTPSSRGFATGRAMLPYVPKALYTRSSRSYATAASPQPPAKAKADAQSPPPSRKIAVLGGGITGLTAAHYLARHAKNAHITLYEGGDHLGGWIKGEVAQTAEGEDILLQRGPRMLRSGASGNKYDDLVLYDVLANLGLGDKIVYPKSAANSRYLYYPDHLVKLPAENTSLNNMLESLRSFLTEPIWDGAFGAGMHMWKYSLEKKNSRDSYELQARVAAMKGQPPPVLPRPSLEKDESVAEYLLRVMGEDRLIKNVVSGMLHGIYGGDAYKLSAKHTIFDRFWYADQAMLPNDMMWIAIKDNFLPYDILDGPNAWQVIELAVRGIRHKLIAFEDGLLTLVRGLEDDLKEWANVEIKRNAPVTSVVHQDGKVIVTAKGKTQKFDQVLSTLYAGQLAKIAQPANSLPSLSEVPAVTIMVVNMWYPNEDLLAANPGFGYLIPQGVSEEQNPERALGVLFDSDIQTRKEKAGTKLTVMMGGHQWDKWAFLPDEQMGVEMAKNVVQRHLGISPDEKGLVASARLCRDCLPQHTVGHRDRLRKAHYELSSAFQGQLMVAGPSYTTVGVIPAMRAGYDAAMRIARGSGPPHFRSNDEGVGLWNSYFRTVQQAGQKARVPDHVGATGLEWATENEVLNMAPVFRHAMWFKSWSSEAQPFVDKEGNPTSLGALIKKDGVKTSNSKGRG</sequence>
<dbReference type="InterPro" id="IPR002937">
    <property type="entry name" value="Amino_oxidase"/>
</dbReference>
<organism evidence="14 15">
    <name type="scientific">Apiospora kogelbergensis</name>
    <dbReference type="NCBI Taxonomy" id="1337665"/>
    <lineage>
        <taxon>Eukaryota</taxon>
        <taxon>Fungi</taxon>
        <taxon>Dikarya</taxon>
        <taxon>Ascomycota</taxon>
        <taxon>Pezizomycotina</taxon>
        <taxon>Sordariomycetes</taxon>
        <taxon>Xylariomycetidae</taxon>
        <taxon>Amphisphaeriales</taxon>
        <taxon>Apiosporaceae</taxon>
        <taxon>Apiospora</taxon>
    </lineage>
</organism>
<comment type="caution">
    <text evidence="14">The sequence shown here is derived from an EMBL/GenBank/DDBJ whole genome shotgun (WGS) entry which is preliminary data.</text>
</comment>
<evidence type="ECO:0000256" key="2">
    <source>
        <dbReference type="ARBA" id="ARBA00002600"/>
    </source>
</evidence>
<keyword evidence="6" id="KW-0285">Flavoprotein</keyword>
<keyword evidence="8" id="KW-0560">Oxidoreductase</keyword>
<keyword evidence="15" id="KW-1185">Reference proteome</keyword>
<reference evidence="14 15" key="1">
    <citation type="submission" date="2023-01" db="EMBL/GenBank/DDBJ databases">
        <title>Analysis of 21 Apiospora genomes using comparative genomics revels a genus with tremendous synthesis potential of carbohydrate active enzymes and secondary metabolites.</title>
        <authorList>
            <person name="Sorensen T."/>
        </authorList>
    </citation>
    <scope>NUCLEOTIDE SEQUENCE [LARGE SCALE GENOMIC DNA]</scope>
    <source>
        <strain evidence="14 15">CBS 117206</strain>
    </source>
</reference>
<feature type="domain" description="Amine oxidase" evidence="13">
    <location>
        <begin position="105"/>
        <end position="618"/>
    </location>
</feature>
<dbReference type="SUPFAM" id="SSF54373">
    <property type="entry name" value="FAD-linked reductases, C-terminal domain"/>
    <property type="match status" value="1"/>
</dbReference>
<evidence type="ECO:0000256" key="1">
    <source>
        <dbReference type="ARBA" id="ARBA00001974"/>
    </source>
</evidence>
<keyword evidence="9" id="KW-0350">Heme biosynthesis</keyword>
<comment type="function">
    <text evidence="2">Catalyzes the 6-electron oxidation of protoporphyrinogen-IX to form protoporphyrin-IX.</text>
</comment>
<protein>
    <recommendedName>
        <fullName evidence="5">protoporphyrinogen oxidase</fullName>
        <ecNumber evidence="5">1.3.3.4</ecNumber>
    </recommendedName>
</protein>
<dbReference type="Proteomes" id="UP001392437">
    <property type="component" value="Unassembled WGS sequence"/>
</dbReference>
<gene>
    <name evidence="14" type="ORF">PG999_005970</name>
</gene>
<dbReference type="GO" id="GO:0005743">
    <property type="term" value="C:mitochondrial inner membrane"/>
    <property type="evidence" value="ECO:0007669"/>
    <property type="project" value="TreeGrafter"/>
</dbReference>
<dbReference type="InterPro" id="IPR004572">
    <property type="entry name" value="Protoporphyrinogen_oxidase"/>
</dbReference>
<proteinExistence type="inferred from homology"/>
<evidence type="ECO:0000256" key="3">
    <source>
        <dbReference type="ARBA" id="ARBA00005073"/>
    </source>
</evidence>
<dbReference type="EMBL" id="JAQQWP010000006">
    <property type="protein sequence ID" value="KAK8113901.1"/>
    <property type="molecule type" value="Genomic_DNA"/>
</dbReference>
<evidence type="ECO:0000256" key="8">
    <source>
        <dbReference type="ARBA" id="ARBA00023002"/>
    </source>
</evidence>
<evidence type="ECO:0000256" key="12">
    <source>
        <dbReference type="SAM" id="MobiDB-lite"/>
    </source>
</evidence>
<evidence type="ECO:0000256" key="10">
    <source>
        <dbReference type="ARBA" id="ARBA00023244"/>
    </source>
</evidence>
<evidence type="ECO:0000256" key="11">
    <source>
        <dbReference type="ARBA" id="ARBA00047554"/>
    </source>
</evidence>
<dbReference type="SUPFAM" id="SSF51905">
    <property type="entry name" value="FAD/NAD(P)-binding domain"/>
    <property type="match status" value="1"/>
</dbReference>
<dbReference type="InterPro" id="IPR050464">
    <property type="entry name" value="Zeta_carotene_desat/Oxidored"/>
</dbReference>
<dbReference type="GO" id="GO:0006783">
    <property type="term" value="P:heme biosynthetic process"/>
    <property type="evidence" value="ECO:0007669"/>
    <property type="project" value="UniProtKB-KW"/>
</dbReference>
<feature type="region of interest" description="Disordered" evidence="12">
    <location>
        <begin position="72"/>
        <end position="94"/>
    </location>
</feature>
<dbReference type="NCBIfam" id="TIGR00562">
    <property type="entry name" value="proto_IX_ox"/>
    <property type="match status" value="1"/>
</dbReference>
<dbReference type="Pfam" id="PF01593">
    <property type="entry name" value="Amino_oxidase"/>
    <property type="match status" value="1"/>
</dbReference>
<dbReference type="Gene3D" id="3.50.50.60">
    <property type="entry name" value="FAD/NAD(P)-binding domain"/>
    <property type="match status" value="1"/>
</dbReference>
<accession>A0AAW0QST2</accession>
<dbReference type="EC" id="1.3.3.4" evidence="5"/>